<gene>
    <name evidence="2" type="ORF">M3I01_007170</name>
</gene>
<accession>A0ABT5WD13</accession>
<reference evidence="2" key="1">
    <citation type="submission" date="2023-01" db="EMBL/GenBank/DDBJ databases">
        <title>Psychroserpens sp. MSW6 and Marinomonas sp. RSW2, isolated from seawater.</title>
        <authorList>
            <person name="Kristyanto S."/>
            <person name="Jung J."/>
            <person name="Kim J.M."/>
            <person name="Jeon C.O."/>
        </authorList>
    </citation>
    <scope>NUCLEOTIDE SEQUENCE</scope>
    <source>
        <strain evidence="2">RSW2</strain>
    </source>
</reference>
<evidence type="ECO:0000313" key="2">
    <source>
        <dbReference type="EMBL" id="MDE8602704.1"/>
    </source>
</evidence>
<evidence type="ECO:0000313" key="3">
    <source>
        <dbReference type="Proteomes" id="UP001139522"/>
    </source>
</evidence>
<dbReference type="RefSeq" id="WP_255895107.1">
    <property type="nucleotide sequence ID" value="NZ_JAMZEG020000002.1"/>
</dbReference>
<feature type="transmembrane region" description="Helical" evidence="1">
    <location>
        <begin position="12"/>
        <end position="29"/>
    </location>
</feature>
<evidence type="ECO:0000256" key="1">
    <source>
        <dbReference type="SAM" id="Phobius"/>
    </source>
</evidence>
<protein>
    <submittedName>
        <fullName evidence="2">Uncharacterized protein</fullName>
    </submittedName>
</protein>
<name>A0ABT5WD13_9GAMM</name>
<comment type="caution">
    <text evidence="2">The sequence shown here is derived from an EMBL/GenBank/DDBJ whole genome shotgun (WGS) entry which is preliminary data.</text>
</comment>
<keyword evidence="1" id="KW-0812">Transmembrane</keyword>
<proteinExistence type="predicted"/>
<keyword evidence="1" id="KW-0472">Membrane</keyword>
<dbReference type="Proteomes" id="UP001139522">
    <property type="component" value="Unassembled WGS sequence"/>
</dbReference>
<keyword evidence="1" id="KW-1133">Transmembrane helix</keyword>
<sequence length="240" mass="27340">MYDFLNTFTQLISVAIALAAMMITAILNWKALKRAWDSRDVQKARNKVDSHRRKLIKAFPILAVGIGGWGIIRFTPIYESLKKGLYHFLPSSNELVVNDKNGVIHHKVLCSEHLPKKTSKSTPYKLAAKTRFHGSQKVGILSELTKDVSAEDAIEILLLAADDNPTSVHIYDRIVRLLGKIKRYESIHILLENAEANLLEKIKDLRTGSKKHKKYSKAISHIQLQRHKARERARYSALRI</sequence>
<dbReference type="EMBL" id="JAMZEG020000002">
    <property type="protein sequence ID" value="MDE8602704.1"/>
    <property type="molecule type" value="Genomic_DNA"/>
</dbReference>
<keyword evidence="3" id="KW-1185">Reference proteome</keyword>
<organism evidence="2 3">
    <name type="scientific">Marinomonas maritima</name>
    <dbReference type="NCBI Taxonomy" id="2940935"/>
    <lineage>
        <taxon>Bacteria</taxon>
        <taxon>Pseudomonadati</taxon>
        <taxon>Pseudomonadota</taxon>
        <taxon>Gammaproteobacteria</taxon>
        <taxon>Oceanospirillales</taxon>
        <taxon>Oceanospirillaceae</taxon>
        <taxon>Marinomonas</taxon>
    </lineage>
</organism>
<feature type="transmembrane region" description="Helical" evidence="1">
    <location>
        <begin position="55"/>
        <end position="72"/>
    </location>
</feature>